<accession>A0A0P1ANB5</accession>
<dbReference type="AlphaFoldDB" id="A0A0P1ANB5"/>
<name>A0A0P1ANB5_PLAHL</name>
<dbReference type="GeneID" id="36409661"/>
<organism evidence="1 2">
    <name type="scientific">Plasmopara halstedii</name>
    <name type="common">Downy mildew of sunflower</name>
    <dbReference type="NCBI Taxonomy" id="4781"/>
    <lineage>
        <taxon>Eukaryota</taxon>
        <taxon>Sar</taxon>
        <taxon>Stramenopiles</taxon>
        <taxon>Oomycota</taxon>
        <taxon>Peronosporomycetes</taxon>
        <taxon>Peronosporales</taxon>
        <taxon>Peronosporaceae</taxon>
        <taxon>Plasmopara</taxon>
    </lineage>
</organism>
<sequence>MGKWVIPRSLSCAIRRLVLVSLFGYMGGAKILICGKNIDTYRLSDTLSELRASRVFNSYRGKAERCEHLHLGKSLRFMRPDVGSEIR</sequence>
<dbReference type="Proteomes" id="UP000054928">
    <property type="component" value="Unassembled WGS sequence"/>
</dbReference>
<proteinExistence type="predicted"/>
<dbReference type="EMBL" id="CCYD01000610">
    <property type="protein sequence ID" value="CEG42305.1"/>
    <property type="molecule type" value="Genomic_DNA"/>
</dbReference>
<protein>
    <submittedName>
        <fullName evidence="1">Uncharacterized protein</fullName>
    </submittedName>
</protein>
<evidence type="ECO:0000313" key="2">
    <source>
        <dbReference type="Proteomes" id="UP000054928"/>
    </source>
</evidence>
<reference evidence="2" key="1">
    <citation type="submission" date="2014-09" db="EMBL/GenBank/DDBJ databases">
        <authorList>
            <person name="Sharma Rahul"/>
            <person name="Thines Marco"/>
        </authorList>
    </citation>
    <scope>NUCLEOTIDE SEQUENCE [LARGE SCALE GENOMIC DNA]</scope>
</reference>
<keyword evidence="2" id="KW-1185">Reference proteome</keyword>
<evidence type="ECO:0000313" key="1">
    <source>
        <dbReference type="EMBL" id="CEG42305.1"/>
    </source>
</evidence>
<dbReference type="RefSeq" id="XP_024578674.1">
    <property type="nucleotide sequence ID" value="XM_024728171.2"/>
</dbReference>